<dbReference type="PANTHER" id="PTHR46796">
    <property type="entry name" value="HTH-TYPE TRANSCRIPTIONAL ACTIVATOR RHAS-RELATED"/>
    <property type="match status" value="1"/>
</dbReference>
<feature type="domain" description="HTH araC/xylS-type" evidence="4">
    <location>
        <begin position="205"/>
        <end position="303"/>
    </location>
</feature>
<keyword evidence="2" id="KW-0238">DNA-binding</keyword>
<evidence type="ECO:0000313" key="6">
    <source>
        <dbReference type="Proteomes" id="UP000482800"/>
    </source>
</evidence>
<dbReference type="PROSITE" id="PS01124">
    <property type="entry name" value="HTH_ARAC_FAMILY_2"/>
    <property type="match status" value="1"/>
</dbReference>
<evidence type="ECO:0000256" key="1">
    <source>
        <dbReference type="ARBA" id="ARBA00023015"/>
    </source>
</evidence>
<dbReference type="InterPro" id="IPR050204">
    <property type="entry name" value="AraC_XylS_family_regulators"/>
</dbReference>
<name>A0A6V8KLH4_9ACTN</name>
<dbReference type="Proteomes" id="UP000482800">
    <property type="component" value="Unassembled WGS sequence"/>
</dbReference>
<evidence type="ECO:0000259" key="4">
    <source>
        <dbReference type="PROSITE" id="PS01124"/>
    </source>
</evidence>
<sequence length="307" mass="33390">MTGTLFRGYDVAMAELGVHDTNGILRQPWVRPERTSGGMGWEHLYVSTQCEEPYQASFEGARSHLVILHLNGPVTVRRGHLGLTRSRTVPPGGLFVHPAGKDLTVELGGRLDTVHAYLTDESLQEVHEGAAPVELAEELGSLDPLLEQLLLTLDGVLRHWEPSARTYVDHLGHALAAQLARAHSVTHRPAAVPAPRSGLGDRQWAAVRDLVAARLGEPVPLRAMAGAAGLSVSQFARQFKTRTGLTPHKFLVQLRVDAACALLRDTSAPIADVAVRCGFSHQEHLTRVLKAHLRTTPAAIRRARSVQ</sequence>
<dbReference type="GO" id="GO:0003700">
    <property type="term" value="F:DNA-binding transcription factor activity"/>
    <property type="evidence" value="ECO:0007669"/>
    <property type="project" value="InterPro"/>
</dbReference>
<comment type="caution">
    <text evidence="5">The sequence shown here is derived from an EMBL/GenBank/DDBJ whole genome shotgun (WGS) entry which is preliminary data.</text>
</comment>
<proteinExistence type="predicted"/>
<dbReference type="AlphaFoldDB" id="A0A6V8KLH4"/>
<keyword evidence="6" id="KW-1185">Reference proteome</keyword>
<evidence type="ECO:0000256" key="2">
    <source>
        <dbReference type="ARBA" id="ARBA00023125"/>
    </source>
</evidence>
<dbReference type="PANTHER" id="PTHR46796:SF14">
    <property type="entry name" value="TRANSCRIPTIONAL REGULATORY PROTEIN"/>
    <property type="match status" value="1"/>
</dbReference>
<keyword evidence="1" id="KW-0805">Transcription regulation</keyword>
<keyword evidence="3" id="KW-0804">Transcription</keyword>
<reference evidence="5 6" key="2">
    <citation type="submission" date="2020-03" db="EMBL/GenBank/DDBJ databases">
        <authorList>
            <person name="Ichikawa N."/>
            <person name="Kimura A."/>
            <person name="Kitahashi Y."/>
            <person name="Uohara A."/>
        </authorList>
    </citation>
    <scope>NUCLEOTIDE SEQUENCE [LARGE SCALE GENOMIC DNA]</scope>
    <source>
        <strain evidence="5 6">NBRC 108639</strain>
    </source>
</reference>
<dbReference type="InterPro" id="IPR018060">
    <property type="entry name" value="HTH_AraC"/>
</dbReference>
<evidence type="ECO:0000256" key="3">
    <source>
        <dbReference type="ARBA" id="ARBA00023163"/>
    </source>
</evidence>
<dbReference type="SMART" id="SM00342">
    <property type="entry name" value="HTH_ARAC"/>
    <property type="match status" value="1"/>
</dbReference>
<dbReference type="Gene3D" id="1.10.10.60">
    <property type="entry name" value="Homeodomain-like"/>
    <property type="match status" value="2"/>
</dbReference>
<dbReference type="EMBL" id="BLPF01000002">
    <property type="protein sequence ID" value="GFJ82786.1"/>
    <property type="molecule type" value="Genomic_DNA"/>
</dbReference>
<reference evidence="5 6" key="1">
    <citation type="submission" date="2020-03" db="EMBL/GenBank/DDBJ databases">
        <title>Whole genome shotgun sequence of Phytohabitans houttuyneae NBRC 108639.</title>
        <authorList>
            <person name="Komaki H."/>
            <person name="Tamura T."/>
        </authorList>
    </citation>
    <scope>NUCLEOTIDE SEQUENCE [LARGE SCALE GENOMIC DNA]</scope>
    <source>
        <strain evidence="5 6">NBRC 108639</strain>
    </source>
</reference>
<protein>
    <submittedName>
        <fullName evidence="5">AraC family transcriptional regulator</fullName>
    </submittedName>
</protein>
<dbReference type="GO" id="GO:0043565">
    <property type="term" value="F:sequence-specific DNA binding"/>
    <property type="evidence" value="ECO:0007669"/>
    <property type="project" value="InterPro"/>
</dbReference>
<accession>A0A6V8KLH4</accession>
<organism evidence="5 6">
    <name type="scientific">Phytohabitans houttuyneae</name>
    <dbReference type="NCBI Taxonomy" id="1076126"/>
    <lineage>
        <taxon>Bacteria</taxon>
        <taxon>Bacillati</taxon>
        <taxon>Actinomycetota</taxon>
        <taxon>Actinomycetes</taxon>
        <taxon>Micromonosporales</taxon>
        <taxon>Micromonosporaceae</taxon>
    </lineage>
</organism>
<dbReference type="SUPFAM" id="SSF46689">
    <property type="entry name" value="Homeodomain-like"/>
    <property type="match status" value="2"/>
</dbReference>
<dbReference type="InterPro" id="IPR009057">
    <property type="entry name" value="Homeodomain-like_sf"/>
</dbReference>
<dbReference type="Pfam" id="PF12833">
    <property type="entry name" value="HTH_18"/>
    <property type="match status" value="1"/>
</dbReference>
<evidence type="ECO:0000313" key="5">
    <source>
        <dbReference type="EMBL" id="GFJ82786.1"/>
    </source>
</evidence>
<gene>
    <name evidence="5" type="ORF">Phou_069660</name>
</gene>